<gene>
    <name evidence="2" type="ORF">ABA45_01960</name>
</gene>
<keyword evidence="3" id="KW-1185">Reference proteome</keyword>
<evidence type="ECO:0000256" key="1">
    <source>
        <dbReference type="SAM" id="SignalP"/>
    </source>
</evidence>
<feature type="chain" id="PRO_5005205911" description="DUF4402 domain-containing protein" evidence="1">
    <location>
        <begin position="33"/>
        <end position="184"/>
    </location>
</feature>
<evidence type="ECO:0000313" key="2">
    <source>
        <dbReference type="EMBL" id="AKO51341.1"/>
    </source>
</evidence>
<dbReference type="InterPro" id="IPR025514">
    <property type="entry name" value="DUF4402"/>
</dbReference>
<dbReference type="EMBL" id="CP011494">
    <property type="protein sequence ID" value="AKO51341.1"/>
    <property type="molecule type" value="Genomic_DNA"/>
</dbReference>
<sequence length="184" mass="18196">MNSSIFFNRTFRFAAMASVVAIGAFGASNSFAAKAASSNSSATVIVPIEISKTTDLIFGKFAPGAGGEVTVATDGARTTTGPILSVSGATPTAAKFDVIGDNDSTYGITWSGAAVLTDSGSSETMALSKISDLTAAGATTGEVSSGTLSGSGAQSIYLGGELTVGATQADGNYTGDVTATVEYN</sequence>
<name>A0A0H4HXF9_9GAMM</name>
<keyword evidence="1" id="KW-0732">Signal</keyword>
<feature type="signal peptide" evidence="1">
    <location>
        <begin position="1"/>
        <end position="32"/>
    </location>
</feature>
<dbReference type="STRING" id="330734.ABA45_01960"/>
<reference evidence="2 3" key="1">
    <citation type="submission" date="2015-05" db="EMBL/GenBank/DDBJ databases">
        <title>Complete genome of Marinobacter psychrophilus strain 20041T isolated from sea-ice of the Canadian Basin.</title>
        <authorList>
            <person name="Song L."/>
            <person name="Ren L."/>
            <person name="Yu Y."/>
            <person name="Wang X."/>
        </authorList>
    </citation>
    <scope>NUCLEOTIDE SEQUENCE [LARGE SCALE GENOMIC DNA]</scope>
    <source>
        <strain evidence="2 3">20041</strain>
    </source>
</reference>
<evidence type="ECO:0008006" key="4">
    <source>
        <dbReference type="Google" id="ProtNLM"/>
    </source>
</evidence>
<dbReference type="AlphaFoldDB" id="A0A0H4HXF9"/>
<dbReference type="PATRIC" id="fig|330734.3.peg.435"/>
<proteinExistence type="predicted"/>
<dbReference type="Proteomes" id="UP000036406">
    <property type="component" value="Chromosome"/>
</dbReference>
<protein>
    <recommendedName>
        <fullName evidence="4">DUF4402 domain-containing protein</fullName>
    </recommendedName>
</protein>
<dbReference type="RefSeq" id="WP_048384055.1">
    <property type="nucleotide sequence ID" value="NZ_CP011494.1"/>
</dbReference>
<evidence type="ECO:0000313" key="3">
    <source>
        <dbReference type="Proteomes" id="UP000036406"/>
    </source>
</evidence>
<dbReference type="KEGG" id="mpq:ABA45_01960"/>
<dbReference type="Pfam" id="PF14352">
    <property type="entry name" value="DUF4402"/>
    <property type="match status" value="1"/>
</dbReference>
<organism evidence="2 3">
    <name type="scientific">Marinobacter psychrophilus</name>
    <dbReference type="NCBI Taxonomy" id="330734"/>
    <lineage>
        <taxon>Bacteria</taxon>
        <taxon>Pseudomonadati</taxon>
        <taxon>Pseudomonadota</taxon>
        <taxon>Gammaproteobacteria</taxon>
        <taxon>Pseudomonadales</taxon>
        <taxon>Marinobacteraceae</taxon>
        <taxon>Marinobacter</taxon>
    </lineage>
</organism>
<accession>A0A0H4HXF9</accession>